<sequence length="229" mass="25862">MKYLLTLTFLLSSIVAFAQDDMSIPLIEVEGYSERKMAPDQAVFTIVLEEKSMKVSEAVDILNQKTKNLANGLKKNKIKDYQLIADSYSVDLNRIYRSGQSRDSGYVARQTLRIVTGSKNEDLQKIVETIQNSGDMSFNLHFQISEETRNSLENALLTEALKDSESKAQLIATTLGIRSIRVHRVTLEQSSPPQIKMRVASMMSDASPEMMIAPDDQKITKRVLVKYTY</sequence>
<organism evidence="2 3">
    <name type="scientific">Algoriphagus namhaensis</name>
    <dbReference type="NCBI Taxonomy" id="915353"/>
    <lineage>
        <taxon>Bacteria</taxon>
        <taxon>Pseudomonadati</taxon>
        <taxon>Bacteroidota</taxon>
        <taxon>Cytophagia</taxon>
        <taxon>Cytophagales</taxon>
        <taxon>Cyclobacteriaceae</taxon>
        <taxon>Algoriphagus</taxon>
    </lineage>
</organism>
<dbReference type="Proteomes" id="UP001595805">
    <property type="component" value="Unassembled WGS sequence"/>
</dbReference>
<reference evidence="3" key="1">
    <citation type="journal article" date="2019" name="Int. J. Syst. Evol. Microbiol.">
        <title>The Global Catalogue of Microorganisms (GCM) 10K type strain sequencing project: providing services to taxonomists for standard genome sequencing and annotation.</title>
        <authorList>
            <consortium name="The Broad Institute Genomics Platform"/>
            <consortium name="The Broad Institute Genome Sequencing Center for Infectious Disease"/>
            <person name="Wu L."/>
            <person name="Ma J."/>
        </authorList>
    </citation>
    <scope>NUCLEOTIDE SEQUENCE [LARGE SCALE GENOMIC DNA]</scope>
    <source>
        <strain evidence="3">CCUG 60523</strain>
    </source>
</reference>
<proteinExistence type="predicted"/>
<dbReference type="Gene3D" id="3.30.70.2970">
    <property type="entry name" value="Protein of unknown function (DUF541), domain 2"/>
    <property type="match status" value="1"/>
</dbReference>
<dbReference type="InterPro" id="IPR007497">
    <property type="entry name" value="SIMPL/DUF541"/>
</dbReference>
<dbReference type="Gene3D" id="3.30.110.170">
    <property type="entry name" value="Protein of unknown function (DUF541), domain 1"/>
    <property type="match status" value="1"/>
</dbReference>
<accession>A0ABV8ARJ0</accession>
<keyword evidence="3" id="KW-1185">Reference proteome</keyword>
<dbReference type="EMBL" id="JBHRZS010000007">
    <property type="protein sequence ID" value="MFC3880613.1"/>
    <property type="molecule type" value="Genomic_DNA"/>
</dbReference>
<comment type="caution">
    <text evidence="2">The sequence shown here is derived from an EMBL/GenBank/DDBJ whole genome shotgun (WGS) entry which is preliminary data.</text>
</comment>
<keyword evidence="1" id="KW-0732">Signal</keyword>
<dbReference type="PANTHER" id="PTHR34387">
    <property type="entry name" value="SLR1258 PROTEIN"/>
    <property type="match status" value="1"/>
</dbReference>
<evidence type="ECO:0000313" key="3">
    <source>
        <dbReference type="Proteomes" id="UP001595805"/>
    </source>
</evidence>
<evidence type="ECO:0000256" key="1">
    <source>
        <dbReference type="SAM" id="SignalP"/>
    </source>
</evidence>
<feature type="chain" id="PRO_5045141203" evidence="1">
    <location>
        <begin position="19"/>
        <end position="229"/>
    </location>
</feature>
<evidence type="ECO:0000313" key="2">
    <source>
        <dbReference type="EMBL" id="MFC3880613.1"/>
    </source>
</evidence>
<protein>
    <submittedName>
        <fullName evidence="2">SIMPL domain-containing protein</fullName>
    </submittedName>
</protein>
<feature type="signal peptide" evidence="1">
    <location>
        <begin position="1"/>
        <end position="18"/>
    </location>
</feature>
<name>A0ABV8ARJ0_9BACT</name>
<dbReference type="Pfam" id="PF04402">
    <property type="entry name" value="SIMPL"/>
    <property type="match status" value="1"/>
</dbReference>
<dbReference type="InterPro" id="IPR052022">
    <property type="entry name" value="26kDa_periplasmic_antigen"/>
</dbReference>
<dbReference type="PANTHER" id="PTHR34387:SF2">
    <property type="entry name" value="SLR1258 PROTEIN"/>
    <property type="match status" value="1"/>
</dbReference>
<dbReference type="RefSeq" id="WP_377905970.1">
    <property type="nucleotide sequence ID" value="NZ_JBHRZS010000007.1"/>
</dbReference>
<gene>
    <name evidence="2" type="ORF">ACFOSV_10515</name>
</gene>